<proteinExistence type="predicted"/>
<dbReference type="Pfam" id="PF16859">
    <property type="entry name" value="TetR_C_11"/>
    <property type="match status" value="1"/>
</dbReference>
<dbReference type="Gene3D" id="1.10.10.60">
    <property type="entry name" value="Homeodomain-like"/>
    <property type="match status" value="1"/>
</dbReference>
<evidence type="ECO:0000313" key="7">
    <source>
        <dbReference type="Proteomes" id="UP000198802"/>
    </source>
</evidence>
<dbReference type="GO" id="GO:0003700">
    <property type="term" value="F:DNA-binding transcription factor activity"/>
    <property type="evidence" value="ECO:0007669"/>
    <property type="project" value="TreeGrafter"/>
</dbReference>
<dbReference type="RefSeq" id="WP_091283257.1">
    <property type="nucleotide sequence ID" value="NZ_FAOZ01000026.1"/>
</dbReference>
<dbReference type="SUPFAM" id="SSF46689">
    <property type="entry name" value="Homeodomain-like"/>
    <property type="match status" value="1"/>
</dbReference>
<dbReference type="AlphaFoldDB" id="A0A0S4QU79"/>
<dbReference type="Pfam" id="PF00440">
    <property type="entry name" value="TetR_N"/>
    <property type="match status" value="1"/>
</dbReference>
<evidence type="ECO:0000256" key="4">
    <source>
        <dbReference type="PROSITE-ProRule" id="PRU00335"/>
    </source>
</evidence>
<dbReference type="EMBL" id="FAOZ01000026">
    <property type="protein sequence ID" value="CUU59291.1"/>
    <property type="molecule type" value="Genomic_DNA"/>
</dbReference>
<sequence length="188" mass="20935">MPPRPRASEETILRITVELIAKHGVAGFNVDEVATTAGVSKPTIYRRWPSRARLIQAAFTYGERPALQPDTGSLRGDLRVLLQELVHAYNQPDHGRAYPAFLEAAARDPELAALRQESMNKAFDAFRRVILLATDRGELPADVDVRMFAQLLTSPFLCQRLISDAPVREDDIDPVIDAVIAAYSRVRT</sequence>
<keyword evidence="2 4" id="KW-0238">DNA-binding</keyword>
<dbReference type="InterPro" id="IPR009057">
    <property type="entry name" value="Homeodomain-like_sf"/>
</dbReference>
<keyword evidence="7" id="KW-1185">Reference proteome</keyword>
<evidence type="ECO:0000256" key="3">
    <source>
        <dbReference type="ARBA" id="ARBA00023163"/>
    </source>
</evidence>
<dbReference type="InterPro" id="IPR050109">
    <property type="entry name" value="HTH-type_TetR-like_transc_reg"/>
</dbReference>
<organism evidence="6 7">
    <name type="scientific">Parafrankia irregularis</name>
    <dbReference type="NCBI Taxonomy" id="795642"/>
    <lineage>
        <taxon>Bacteria</taxon>
        <taxon>Bacillati</taxon>
        <taxon>Actinomycetota</taxon>
        <taxon>Actinomycetes</taxon>
        <taxon>Frankiales</taxon>
        <taxon>Frankiaceae</taxon>
        <taxon>Parafrankia</taxon>
    </lineage>
</organism>
<reference evidence="7" key="1">
    <citation type="submission" date="2015-11" db="EMBL/GenBank/DDBJ databases">
        <authorList>
            <person name="Varghese N."/>
        </authorList>
    </citation>
    <scope>NUCLEOTIDE SEQUENCE [LARGE SCALE GENOMIC DNA]</scope>
    <source>
        <strain evidence="7">DSM 45899</strain>
    </source>
</reference>
<evidence type="ECO:0000259" key="5">
    <source>
        <dbReference type="PROSITE" id="PS50977"/>
    </source>
</evidence>
<accession>A0A0S4QU79</accession>
<dbReference type="Proteomes" id="UP000198802">
    <property type="component" value="Unassembled WGS sequence"/>
</dbReference>
<dbReference type="PRINTS" id="PR00455">
    <property type="entry name" value="HTHTETR"/>
</dbReference>
<dbReference type="InterPro" id="IPR036271">
    <property type="entry name" value="Tet_transcr_reg_TetR-rel_C_sf"/>
</dbReference>
<dbReference type="InterPro" id="IPR011075">
    <property type="entry name" value="TetR_C"/>
</dbReference>
<gene>
    <name evidence="6" type="ORF">Ga0074812_12668</name>
</gene>
<keyword evidence="1" id="KW-0805">Transcription regulation</keyword>
<dbReference type="Gene3D" id="1.10.357.10">
    <property type="entry name" value="Tetracycline Repressor, domain 2"/>
    <property type="match status" value="1"/>
</dbReference>
<keyword evidence="3" id="KW-0804">Transcription</keyword>
<evidence type="ECO:0000256" key="1">
    <source>
        <dbReference type="ARBA" id="ARBA00023015"/>
    </source>
</evidence>
<evidence type="ECO:0000313" key="6">
    <source>
        <dbReference type="EMBL" id="CUU59291.1"/>
    </source>
</evidence>
<protein>
    <submittedName>
        <fullName evidence="6">DNA-binding transcriptional regulator, AcrR family</fullName>
    </submittedName>
</protein>
<feature type="DNA-binding region" description="H-T-H motif" evidence="4">
    <location>
        <begin position="29"/>
        <end position="48"/>
    </location>
</feature>
<dbReference type="SUPFAM" id="SSF48498">
    <property type="entry name" value="Tetracyclin repressor-like, C-terminal domain"/>
    <property type="match status" value="1"/>
</dbReference>
<dbReference type="GO" id="GO:0000976">
    <property type="term" value="F:transcription cis-regulatory region binding"/>
    <property type="evidence" value="ECO:0007669"/>
    <property type="project" value="TreeGrafter"/>
</dbReference>
<evidence type="ECO:0000256" key="2">
    <source>
        <dbReference type="ARBA" id="ARBA00023125"/>
    </source>
</evidence>
<dbReference type="PROSITE" id="PS50977">
    <property type="entry name" value="HTH_TETR_2"/>
    <property type="match status" value="1"/>
</dbReference>
<name>A0A0S4QU79_9ACTN</name>
<dbReference type="PANTHER" id="PTHR30055:SF148">
    <property type="entry name" value="TETR-FAMILY TRANSCRIPTIONAL REGULATOR"/>
    <property type="match status" value="1"/>
</dbReference>
<dbReference type="InterPro" id="IPR001647">
    <property type="entry name" value="HTH_TetR"/>
</dbReference>
<dbReference type="PANTHER" id="PTHR30055">
    <property type="entry name" value="HTH-TYPE TRANSCRIPTIONAL REGULATOR RUTR"/>
    <property type="match status" value="1"/>
</dbReference>
<feature type="domain" description="HTH tetR-type" evidence="5">
    <location>
        <begin position="6"/>
        <end position="66"/>
    </location>
</feature>